<accession>A0A060WG42</accession>
<dbReference type="PaxDb" id="8022-A0A060WG42"/>
<dbReference type="AlphaFoldDB" id="A0A060WG42"/>
<protein>
    <submittedName>
        <fullName evidence="3">Uncharacterized protein</fullName>
    </submittedName>
</protein>
<sequence length="347" mass="38805">MDNSPEVNQEQGDIPMIPLVHEPMSGDEMQRAQNQVNNLQQSMNHMHEQLNSMRRQFTELQSALSQLLDDNMPMAPEAEGIQLKNVTPAQWDRILPIGIIQREDPNKNQSFQQGVIPIKNNGMEQMEYHGPPPPPIIPMVGSWDAGVNAPRCGDFYARRKDIRSRYVADPALMTITKPEHFEANPQSQAGSWPVAKPQRPAPPVQKTQNSGGWLRWFFGEKEEVPQMTRIPDDKPNSMVWDQNLHRWVDASPMSKTENKPVPPPPPMGMYLGNSSLPKGVNPYSMKAADQGSLGDRYPKLLYHGGITTTPPYQGPGSLPAQHATLMAPMTVPFDVDRQKLGPGTLPF</sequence>
<evidence type="ECO:0000313" key="4">
    <source>
        <dbReference type="Proteomes" id="UP000193380"/>
    </source>
</evidence>
<evidence type="ECO:0000256" key="1">
    <source>
        <dbReference type="SAM" id="Coils"/>
    </source>
</evidence>
<gene>
    <name evidence="3" type="ORF">GSONMT00074750001</name>
</gene>
<dbReference type="EMBL" id="FR904530">
    <property type="protein sequence ID" value="CDQ66122.1"/>
    <property type="molecule type" value="Genomic_DNA"/>
</dbReference>
<proteinExistence type="predicted"/>
<keyword evidence="1" id="KW-0175">Coiled coil</keyword>
<reference evidence="3" key="1">
    <citation type="journal article" date="2014" name="Nat. Commun.">
        <title>The rainbow trout genome provides novel insights into evolution after whole-genome duplication in vertebrates.</title>
        <authorList>
            <person name="Berthelot C."/>
            <person name="Brunet F."/>
            <person name="Chalopin D."/>
            <person name="Juanchich A."/>
            <person name="Bernard M."/>
            <person name="Noel B."/>
            <person name="Bento P."/>
            <person name="Da Silva C."/>
            <person name="Labadie K."/>
            <person name="Alberti A."/>
            <person name="Aury J.M."/>
            <person name="Louis A."/>
            <person name="Dehais P."/>
            <person name="Bardou P."/>
            <person name="Montfort J."/>
            <person name="Klopp C."/>
            <person name="Cabau C."/>
            <person name="Gaspin C."/>
            <person name="Thorgaard G.H."/>
            <person name="Boussaha M."/>
            <person name="Quillet E."/>
            <person name="Guyomard R."/>
            <person name="Galiana D."/>
            <person name="Bobe J."/>
            <person name="Volff J.N."/>
            <person name="Genet C."/>
            <person name="Wincker P."/>
            <person name="Jaillon O."/>
            <person name="Roest Crollius H."/>
            <person name="Guiguen Y."/>
        </authorList>
    </citation>
    <scope>NUCLEOTIDE SEQUENCE [LARGE SCALE GENOMIC DNA]</scope>
</reference>
<organism evidence="3 4">
    <name type="scientific">Oncorhynchus mykiss</name>
    <name type="common">Rainbow trout</name>
    <name type="synonym">Salmo gairdneri</name>
    <dbReference type="NCBI Taxonomy" id="8022"/>
    <lineage>
        <taxon>Eukaryota</taxon>
        <taxon>Metazoa</taxon>
        <taxon>Chordata</taxon>
        <taxon>Craniata</taxon>
        <taxon>Vertebrata</taxon>
        <taxon>Euteleostomi</taxon>
        <taxon>Actinopterygii</taxon>
        <taxon>Neopterygii</taxon>
        <taxon>Teleostei</taxon>
        <taxon>Protacanthopterygii</taxon>
        <taxon>Salmoniformes</taxon>
        <taxon>Salmonidae</taxon>
        <taxon>Salmoninae</taxon>
        <taxon>Oncorhynchus</taxon>
    </lineage>
</organism>
<reference evidence="3" key="2">
    <citation type="submission" date="2014-03" db="EMBL/GenBank/DDBJ databases">
        <authorList>
            <person name="Genoscope - CEA"/>
        </authorList>
    </citation>
    <scope>NUCLEOTIDE SEQUENCE</scope>
</reference>
<evidence type="ECO:0000256" key="2">
    <source>
        <dbReference type="SAM" id="MobiDB-lite"/>
    </source>
</evidence>
<feature type="coiled-coil region" evidence="1">
    <location>
        <begin position="29"/>
        <end position="70"/>
    </location>
</feature>
<evidence type="ECO:0000313" key="3">
    <source>
        <dbReference type="EMBL" id="CDQ66122.1"/>
    </source>
</evidence>
<feature type="region of interest" description="Disordered" evidence="2">
    <location>
        <begin position="179"/>
        <end position="211"/>
    </location>
</feature>
<dbReference type="Proteomes" id="UP000193380">
    <property type="component" value="Unassembled WGS sequence"/>
</dbReference>
<name>A0A060WG42_ONCMY</name>